<sequence length="350" mass="39412">MKYFNRILGSLILIILVSLIFQNFCKSVSNVYNTNGIVPLKIGVLEYKSDDQYILEVHKSLEQIQKENEGKVEFIFVDCKNSQEIQNLSINNFLQGGIDILFVNLVDITEAKTVIDMIKQKNVPVILYNREPPIKDSIRSYNRAIFVGTDPSQAGILQGNIITRLWKSNKGDIDKNGDGKIGYIMLKGEPNNIETIERSRYSILTINNAGIETNELEAVYCNWSEDTAKYFMQTLYLSYGNKIEFIISNNDAMAIGAVKALQKYGFNTGDPKKMIPIVGVDAIPEAREYIDKGYMTGTVLQDANEMAKVLYMSGVNLFNGRSAIEGIPYGFDDTGVSIRIPYKEYPPINK</sequence>
<keyword evidence="7" id="KW-0106">Calcium</keyword>
<dbReference type="SUPFAM" id="SSF53822">
    <property type="entry name" value="Periplasmic binding protein-like I"/>
    <property type="match status" value="1"/>
</dbReference>
<keyword evidence="5" id="KW-0732">Signal</keyword>
<dbReference type="Proteomes" id="UP000627781">
    <property type="component" value="Unassembled WGS sequence"/>
</dbReference>
<name>A0ABR8PP25_9CLOT</name>
<dbReference type="InterPro" id="IPR028082">
    <property type="entry name" value="Peripla_BP_I"/>
</dbReference>
<evidence type="ECO:0000256" key="2">
    <source>
        <dbReference type="ARBA" id="ARBA00022448"/>
    </source>
</evidence>
<evidence type="ECO:0000256" key="3">
    <source>
        <dbReference type="ARBA" id="ARBA00022597"/>
    </source>
</evidence>
<gene>
    <name evidence="11" type="ORF">H9661_01075</name>
</gene>
<proteinExistence type="predicted"/>
<protein>
    <recommendedName>
        <fullName evidence="9">D-galactose/methyl-galactoside binding periplasmic protein MglB</fullName>
    </recommendedName>
</protein>
<dbReference type="InterPro" id="IPR044085">
    <property type="entry name" value="MglB-like_PBP1"/>
</dbReference>
<evidence type="ECO:0000256" key="4">
    <source>
        <dbReference type="ARBA" id="ARBA00022723"/>
    </source>
</evidence>
<dbReference type="Pfam" id="PF13407">
    <property type="entry name" value="Peripla_BP_4"/>
    <property type="match status" value="1"/>
</dbReference>
<dbReference type="PANTHER" id="PTHR30036:SF2">
    <property type="entry name" value="D-GALACTOSE_METHYL-GALACTOSIDE BINDING PERIPLASMIC PROTEIN MGLB"/>
    <property type="match status" value="1"/>
</dbReference>
<keyword evidence="4" id="KW-0479">Metal-binding</keyword>
<evidence type="ECO:0000313" key="11">
    <source>
        <dbReference type="EMBL" id="MBD7909934.1"/>
    </source>
</evidence>
<comment type="subcellular location">
    <subcellularLocation>
        <location evidence="1">Cell envelope</location>
    </subcellularLocation>
</comment>
<accession>A0ABR8PP25</accession>
<comment type="caution">
    <text evidence="11">The sequence shown here is derived from an EMBL/GenBank/DDBJ whole genome shotgun (WGS) entry which is preliminary data.</text>
</comment>
<evidence type="ECO:0000256" key="9">
    <source>
        <dbReference type="ARBA" id="ARBA00034344"/>
    </source>
</evidence>
<keyword evidence="12" id="KW-1185">Reference proteome</keyword>
<comment type="subunit">
    <text evidence="8">The ABC transporter complex is composed of one ATP-binding protein (MglA), two transmembrane proteins (MglC) and a solute-binding protein (MglB).</text>
</comment>
<feature type="domain" description="Periplasmic binding protein" evidence="10">
    <location>
        <begin position="42"/>
        <end position="321"/>
    </location>
</feature>
<evidence type="ECO:0000256" key="1">
    <source>
        <dbReference type="ARBA" id="ARBA00004196"/>
    </source>
</evidence>
<dbReference type="InterPro" id="IPR025997">
    <property type="entry name" value="SBP_2_dom"/>
</dbReference>
<dbReference type="CDD" id="cd01539">
    <property type="entry name" value="PBP1_GGBP"/>
    <property type="match status" value="1"/>
</dbReference>
<evidence type="ECO:0000256" key="5">
    <source>
        <dbReference type="ARBA" id="ARBA00022729"/>
    </source>
</evidence>
<dbReference type="Gene3D" id="3.40.50.2300">
    <property type="match status" value="2"/>
</dbReference>
<evidence type="ECO:0000259" key="10">
    <source>
        <dbReference type="Pfam" id="PF13407"/>
    </source>
</evidence>
<dbReference type="InterPro" id="IPR050555">
    <property type="entry name" value="Bact_Solute-Bind_Prot2"/>
</dbReference>
<keyword evidence="6" id="KW-0574">Periplasm</keyword>
<evidence type="ECO:0000313" key="12">
    <source>
        <dbReference type="Proteomes" id="UP000627781"/>
    </source>
</evidence>
<evidence type="ECO:0000256" key="6">
    <source>
        <dbReference type="ARBA" id="ARBA00022764"/>
    </source>
</evidence>
<reference evidence="11 12" key="1">
    <citation type="submission" date="2020-08" db="EMBL/GenBank/DDBJ databases">
        <title>A Genomic Blueprint of the Chicken Gut Microbiome.</title>
        <authorList>
            <person name="Gilroy R."/>
            <person name="Ravi A."/>
            <person name="Getino M."/>
            <person name="Pursley I."/>
            <person name="Horton D.L."/>
            <person name="Alikhan N.-F."/>
            <person name="Baker D."/>
            <person name="Gharbi K."/>
            <person name="Hall N."/>
            <person name="Watson M."/>
            <person name="Adriaenssens E.M."/>
            <person name="Foster-Nyarko E."/>
            <person name="Jarju S."/>
            <person name="Secka A."/>
            <person name="Antonio M."/>
            <person name="Oren A."/>
            <person name="Chaudhuri R."/>
            <person name="La Ragione R.M."/>
            <person name="Hildebrand F."/>
            <person name="Pallen M.J."/>
        </authorList>
    </citation>
    <scope>NUCLEOTIDE SEQUENCE [LARGE SCALE GENOMIC DNA]</scope>
    <source>
        <strain evidence="11 12">Sa3CVN1</strain>
    </source>
</reference>
<dbReference type="EMBL" id="JACSRA010000001">
    <property type="protein sequence ID" value="MBD7909934.1"/>
    <property type="molecule type" value="Genomic_DNA"/>
</dbReference>
<keyword evidence="2" id="KW-0813">Transport</keyword>
<evidence type="ECO:0000256" key="7">
    <source>
        <dbReference type="ARBA" id="ARBA00022837"/>
    </source>
</evidence>
<keyword evidence="3" id="KW-0762">Sugar transport</keyword>
<dbReference type="RefSeq" id="WP_191767484.1">
    <property type="nucleotide sequence ID" value="NZ_JACSRA010000001.1"/>
</dbReference>
<evidence type="ECO:0000256" key="8">
    <source>
        <dbReference type="ARBA" id="ARBA00034323"/>
    </source>
</evidence>
<organism evidence="11 12">
    <name type="scientific">Clostridium cibarium</name>
    <dbReference type="NCBI Taxonomy" id="2762247"/>
    <lineage>
        <taxon>Bacteria</taxon>
        <taxon>Bacillati</taxon>
        <taxon>Bacillota</taxon>
        <taxon>Clostridia</taxon>
        <taxon>Eubacteriales</taxon>
        <taxon>Clostridiaceae</taxon>
        <taxon>Clostridium</taxon>
    </lineage>
</organism>
<dbReference type="PANTHER" id="PTHR30036">
    <property type="entry name" value="D-XYLOSE-BINDING PERIPLASMIC PROTEIN"/>
    <property type="match status" value="1"/>
</dbReference>